<dbReference type="PROSITE" id="PS51192">
    <property type="entry name" value="HELICASE_ATP_BIND_1"/>
    <property type="match status" value="1"/>
</dbReference>
<evidence type="ECO:0000256" key="8">
    <source>
        <dbReference type="ARBA" id="ARBA00034808"/>
    </source>
</evidence>
<dbReference type="RefSeq" id="WP_016817423.1">
    <property type="nucleotide sequence ID" value="NZ_BOQM01000004.1"/>
</dbReference>
<dbReference type="EC" id="5.6.2.4" evidence="8"/>
<reference evidence="13 14" key="1">
    <citation type="submission" date="2019-06" db="EMBL/GenBank/DDBJ databases">
        <title>Sequencing the genomes of 1000 actinobacteria strains.</title>
        <authorList>
            <person name="Klenk H.-P."/>
        </authorList>
    </citation>
    <scope>NUCLEOTIDE SEQUENCE [LARGE SCALE GENOMIC DNA]</scope>
    <source>
        <strain evidence="13 14">DSM 44819</strain>
    </source>
</reference>
<dbReference type="Gene3D" id="3.40.50.300">
    <property type="entry name" value="P-loop containing nucleotide triphosphate hydrolases"/>
    <property type="match status" value="2"/>
</dbReference>
<proteinExistence type="inferred from homology"/>
<comment type="catalytic activity">
    <reaction evidence="9">
        <text>ATP + H2O = ADP + phosphate + H(+)</text>
        <dbReference type="Rhea" id="RHEA:13065"/>
        <dbReference type="ChEBI" id="CHEBI:15377"/>
        <dbReference type="ChEBI" id="CHEBI:15378"/>
        <dbReference type="ChEBI" id="CHEBI:30616"/>
        <dbReference type="ChEBI" id="CHEBI:43474"/>
        <dbReference type="ChEBI" id="CHEBI:456216"/>
        <dbReference type="EC" id="5.6.2.4"/>
    </reaction>
</comment>
<dbReference type="EMBL" id="BOQM01000004">
    <property type="protein sequence ID" value="GIM81883.1"/>
    <property type="molecule type" value="Genomic_DNA"/>
</dbReference>
<evidence type="ECO:0000256" key="6">
    <source>
        <dbReference type="ARBA" id="ARBA00023235"/>
    </source>
</evidence>
<dbReference type="PANTHER" id="PTHR11274">
    <property type="entry name" value="RAD25/XP-B DNA REPAIR HELICASE"/>
    <property type="match status" value="1"/>
</dbReference>
<dbReference type="GeneID" id="93771390"/>
<comment type="similarity">
    <text evidence="1">Belongs to the helicase family. RAD25/XPB subfamily.</text>
</comment>
<keyword evidence="15" id="KW-1185">Reference proteome</keyword>
<evidence type="ECO:0000256" key="1">
    <source>
        <dbReference type="ARBA" id="ARBA00006637"/>
    </source>
</evidence>
<dbReference type="InterPro" id="IPR032438">
    <property type="entry name" value="ERCC3_RAD25_C"/>
</dbReference>
<evidence type="ECO:0000256" key="7">
    <source>
        <dbReference type="ARBA" id="ARBA00034617"/>
    </source>
</evidence>
<dbReference type="PANTHER" id="PTHR11274:SF0">
    <property type="entry name" value="GENERAL TRANSCRIPTION AND DNA REPAIR FACTOR IIH HELICASE SUBUNIT XPB"/>
    <property type="match status" value="1"/>
</dbReference>
<dbReference type="Proteomes" id="UP000315983">
    <property type="component" value="Unassembled WGS sequence"/>
</dbReference>
<dbReference type="InterPro" id="IPR050615">
    <property type="entry name" value="ATP-dep_DNA_Helicase"/>
</dbReference>
<keyword evidence="5" id="KW-0067">ATP-binding</keyword>
<dbReference type="GO" id="GO:0005524">
    <property type="term" value="F:ATP binding"/>
    <property type="evidence" value="ECO:0007669"/>
    <property type="project" value="UniProtKB-KW"/>
</dbReference>
<keyword evidence="2" id="KW-0547">Nucleotide-binding</keyword>
<dbReference type="SUPFAM" id="SSF52540">
    <property type="entry name" value="P-loop containing nucleoside triphosphate hydrolases"/>
    <property type="match status" value="2"/>
</dbReference>
<evidence type="ECO:0000313" key="14">
    <source>
        <dbReference type="Proteomes" id="UP000315983"/>
    </source>
</evidence>
<dbReference type="Pfam" id="PF16203">
    <property type="entry name" value="ERCC3_RAD25_C"/>
    <property type="match status" value="1"/>
</dbReference>
<dbReference type="Pfam" id="PF13625">
    <property type="entry name" value="Helicase_C_3"/>
    <property type="match status" value="1"/>
</dbReference>
<evidence type="ECO:0000313" key="13">
    <source>
        <dbReference type="EMBL" id="TQL36998.1"/>
    </source>
</evidence>
<evidence type="ECO:0000256" key="3">
    <source>
        <dbReference type="ARBA" id="ARBA00022801"/>
    </source>
</evidence>
<dbReference type="Pfam" id="PF04851">
    <property type="entry name" value="ResIII"/>
    <property type="match status" value="1"/>
</dbReference>
<protein>
    <recommendedName>
        <fullName evidence="8">DNA 3'-5' helicase</fullName>
        <ecNumber evidence="8">5.6.2.4</ecNumber>
    </recommendedName>
</protein>
<comment type="caution">
    <text evidence="13">The sequence shown here is derived from an EMBL/GenBank/DDBJ whole genome shotgun (WGS) entry which is preliminary data.</text>
</comment>
<keyword evidence="6" id="KW-0413">Isomerase</keyword>
<dbReference type="NCBIfam" id="NF045503">
    <property type="entry name" value="repair_heli_XPB"/>
    <property type="match status" value="1"/>
</dbReference>
<accession>A0A542XMB9</accession>
<dbReference type="InterPro" id="IPR014001">
    <property type="entry name" value="Helicase_ATP-bd"/>
</dbReference>
<keyword evidence="3" id="KW-0378">Hydrolase</keyword>
<sequence>MSGGPLIVQSDKTLLLEIDHPDSQACRLAIAPFAELERSPEHVHTYRLTPLGLWNARAAGHDAEGVVNALITYSRYPVPHALLVDVAETMDRYGRLQLVNDPAHGLVLRALDRVVLVEVAKSKKLAGMLGTKLDDDTVTVHPSERGRLKQALLKLGWPAEDLAGYVNGEAHPIELAEAGKDGGKPWTLRSYQREAVEAFWAGGSGVVVLPCGAGKTLVGAAAMAEAKATTLILVTNTVAGRQWKRELVARTSLTEAEIGEYSGERKEIRPVTIATYQVLTSRRGGAFTHLDLFGARDWGLVVYDEVHLLPAPIFRFTADLQARRRLGLTATLVREDGREGDVFSLIGPKRYDAPWKDIEQQGWIAPAECTEVRVTLTDAERMAYATAEADERYRMAATTRTKLPVVKALLDRHPGEQTLVIGGYIDQLHQLGEYLDAPIVQGSTTNRERERLFDAFRSGELQTLVISKVGNFSIDLPEAAVAVQVSGTFGSRQEEAQRLGRVLRPKIDGRQAHFYTVVSRDTIDTEYAAHRQRFLAEQGYAYTIVDADDVLGPSLPSVD</sequence>
<gene>
    <name evidence="13" type="ORF">FB564_2140</name>
    <name evidence="12" type="ORF">Sar04_04320</name>
</gene>
<dbReference type="PRINTS" id="PR00851">
    <property type="entry name" value="XRODRMPGMNTB"/>
</dbReference>
<dbReference type="Proteomes" id="UP000677457">
    <property type="component" value="Unassembled WGS sequence"/>
</dbReference>
<dbReference type="AlphaFoldDB" id="A0A542XMB9"/>
<dbReference type="GO" id="GO:0016787">
    <property type="term" value="F:hydrolase activity"/>
    <property type="evidence" value="ECO:0007669"/>
    <property type="project" value="UniProtKB-KW"/>
</dbReference>
<dbReference type="SMART" id="SM00490">
    <property type="entry name" value="HELICc"/>
    <property type="match status" value="1"/>
</dbReference>
<dbReference type="PROSITE" id="PS51194">
    <property type="entry name" value="HELICASE_CTER"/>
    <property type="match status" value="1"/>
</dbReference>
<dbReference type="InterPro" id="IPR027417">
    <property type="entry name" value="P-loop_NTPase"/>
</dbReference>
<feature type="domain" description="Helicase C-terminal" evidence="11">
    <location>
        <begin position="405"/>
        <end position="552"/>
    </location>
</feature>
<dbReference type="InterPro" id="IPR032830">
    <property type="entry name" value="XPB/Ssl2_N"/>
</dbReference>
<evidence type="ECO:0000313" key="12">
    <source>
        <dbReference type="EMBL" id="GIM81883.1"/>
    </source>
</evidence>
<feature type="domain" description="Helicase ATP-binding" evidence="10">
    <location>
        <begin position="196"/>
        <end position="350"/>
    </location>
</feature>
<evidence type="ECO:0000256" key="2">
    <source>
        <dbReference type="ARBA" id="ARBA00022741"/>
    </source>
</evidence>
<dbReference type="InterPro" id="IPR006935">
    <property type="entry name" value="Helicase/UvrB_N"/>
</dbReference>
<comment type="catalytic activity">
    <reaction evidence="7">
        <text>Couples ATP hydrolysis with the unwinding of duplex DNA by translocating in the 3'-5' direction.</text>
        <dbReference type="EC" id="5.6.2.4"/>
    </reaction>
</comment>
<evidence type="ECO:0000313" key="15">
    <source>
        <dbReference type="Proteomes" id="UP000677457"/>
    </source>
</evidence>
<dbReference type="GO" id="GO:0003677">
    <property type="term" value="F:DNA binding"/>
    <property type="evidence" value="ECO:0007669"/>
    <property type="project" value="InterPro"/>
</dbReference>
<organism evidence="13 14">
    <name type="scientific">Salinispora arenicola</name>
    <dbReference type="NCBI Taxonomy" id="168697"/>
    <lineage>
        <taxon>Bacteria</taxon>
        <taxon>Bacillati</taxon>
        <taxon>Actinomycetota</taxon>
        <taxon>Actinomycetes</taxon>
        <taxon>Micromonosporales</taxon>
        <taxon>Micromonosporaceae</taxon>
        <taxon>Salinispora</taxon>
    </lineage>
</organism>
<dbReference type="InterPro" id="IPR001650">
    <property type="entry name" value="Helicase_C-like"/>
</dbReference>
<evidence type="ECO:0000259" key="10">
    <source>
        <dbReference type="PROSITE" id="PS51192"/>
    </source>
</evidence>
<dbReference type="EMBL" id="VFOL01000001">
    <property type="protein sequence ID" value="TQL36998.1"/>
    <property type="molecule type" value="Genomic_DNA"/>
</dbReference>
<reference evidence="12 15" key="2">
    <citation type="submission" date="2021-03" db="EMBL/GenBank/DDBJ databases">
        <title>Whole genome shotgun sequence of Salinispora arenicola NBRC 105043.</title>
        <authorList>
            <person name="Komaki H."/>
            <person name="Tamura T."/>
        </authorList>
    </citation>
    <scope>NUCLEOTIDE SEQUENCE [LARGE SCALE GENOMIC DNA]</scope>
    <source>
        <strain evidence="12 15">NBRC 105043</strain>
    </source>
</reference>
<dbReference type="SMART" id="SM00487">
    <property type="entry name" value="DEXDc"/>
    <property type="match status" value="1"/>
</dbReference>
<dbReference type="CDD" id="cd18789">
    <property type="entry name" value="SF2_C_XPB"/>
    <property type="match status" value="1"/>
</dbReference>
<evidence type="ECO:0000256" key="5">
    <source>
        <dbReference type="ARBA" id="ARBA00022840"/>
    </source>
</evidence>
<evidence type="ECO:0000259" key="11">
    <source>
        <dbReference type="PROSITE" id="PS51194"/>
    </source>
</evidence>
<evidence type="ECO:0000256" key="4">
    <source>
        <dbReference type="ARBA" id="ARBA00022806"/>
    </source>
</evidence>
<dbReference type="GO" id="GO:0043138">
    <property type="term" value="F:3'-5' DNA helicase activity"/>
    <property type="evidence" value="ECO:0007669"/>
    <property type="project" value="UniProtKB-EC"/>
</dbReference>
<name>A0A542XMB9_SALAC</name>
<keyword evidence="4 12" id="KW-0347">Helicase</keyword>
<evidence type="ECO:0000256" key="9">
    <source>
        <dbReference type="ARBA" id="ARBA00048988"/>
    </source>
</evidence>